<evidence type="ECO:0000256" key="1">
    <source>
        <dbReference type="SAM" id="MobiDB-lite"/>
    </source>
</evidence>
<keyword evidence="3" id="KW-1185">Reference proteome</keyword>
<name>A0AAE0BXK5_9CHLO</name>
<sequence length="298" mass="32343">MSRSSANITVVVPRGVRVVDAARAFLAGQYLSVALAARAFDLDSAQLVHYYVKKWKGTEVEDALVEVECLRAEEFLSGESELHTPRSDAAAALSEMLGHGVDDVQVSQAMGDGNALTSESNSGPSPLQPQNLSTQFGCEGSGLSDIAEAAHSLGAYEEGELPPLTNPCQSDRAKYVVSYKWAAQAVKDGVISSREASTRVLQKYGVQLRFSTICKAAAKLKVVTPEKPGRKSFIPPHAEKDLWEFICALRAMKVPVYKQTVCSYANELIAGTSIQDLFAHGVVDNNWYYGFFRSHGFT</sequence>
<accession>A0AAE0BXK5</accession>
<evidence type="ECO:0000313" key="3">
    <source>
        <dbReference type="Proteomes" id="UP001190700"/>
    </source>
</evidence>
<proteinExistence type="predicted"/>
<evidence type="ECO:0000313" key="2">
    <source>
        <dbReference type="EMBL" id="KAK3243665.1"/>
    </source>
</evidence>
<dbReference type="AlphaFoldDB" id="A0AAE0BXK5"/>
<reference evidence="2 3" key="1">
    <citation type="journal article" date="2015" name="Genome Biol. Evol.">
        <title>Comparative Genomics of a Bacterivorous Green Alga Reveals Evolutionary Causalities and Consequences of Phago-Mixotrophic Mode of Nutrition.</title>
        <authorList>
            <person name="Burns J.A."/>
            <person name="Paasch A."/>
            <person name="Narechania A."/>
            <person name="Kim E."/>
        </authorList>
    </citation>
    <scope>NUCLEOTIDE SEQUENCE [LARGE SCALE GENOMIC DNA]</scope>
    <source>
        <strain evidence="2 3">PLY_AMNH</strain>
    </source>
</reference>
<comment type="caution">
    <text evidence="2">The sequence shown here is derived from an EMBL/GenBank/DDBJ whole genome shotgun (WGS) entry which is preliminary data.</text>
</comment>
<protein>
    <recommendedName>
        <fullName evidence="4">Transposase</fullName>
    </recommendedName>
</protein>
<feature type="region of interest" description="Disordered" evidence="1">
    <location>
        <begin position="112"/>
        <end position="134"/>
    </location>
</feature>
<dbReference type="Proteomes" id="UP001190700">
    <property type="component" value="Unassembled WGS sequence"/>
</dbReference>
<gene>
    <name evidence="2" type="ORF">CYMTET_46699</name>
</gene>
<feature type="compositionally biased region" description="Polar residues" evidence="1">
    <location>
        <begin position="115"/>
        <end position="134"/>
    </location>
</feature>
<evidence type="ECO:0008006" key="4">
    <source>
        <dbReference type="Google" id="ProtNLM"/>
    </source>
</evidence>
<organism evidence="2 3">
    <name type="scientific">Cymbomonas tetramitiformis</name>
    <dbReference type="NCBI Taxonomy" id="36881"/>
    <lineage>
        <taxon>Eukaryota</taxon>
        <taxon>Viridiplantae</taxon>
        <taxon>Chlorophyta</taxon>
        <taxon>Pyramimonadophyceae</taxon>
        <taxon>Pyramimonadales</taxon>
        <taxon>Pyramimonadaceae</taxon>
        <taxon>Cymbomonas</taxon>
    </lineage>
</organism>
<dbReference type="EMBL" id="LGRX02032723">
    <property type="protein sequence ID" value="KAK3243665.1"/>
    <property type="molecule type" value="Genomic_DNA"/>
</dbReference>